<dbReference type="InterPro" id="IPR036871">
    <property type="entry name" value="PX_dom_sf"/>
</dbReference>
<evidence type="ECO:0000313" key="3">
    <source>
        <dbReference type="EMBL" id="CEG45127.1"/>
    </source>
</evidence>
<protein>
    <recommendedName>
        <fullName evidence="2">PX domain-containing protein</fullName>
    </recommendedName>
</protein>
<dbReference type="RefSeq" id="XP_024581496.1">
    <property type="nucleotide sequence ID" value="XM_024715838.1"/>
</dbReference>
<dbReference type="Proteomes" id="UP000054928">
    <property type="component" value="Unassembled WGS sequence"/>
</dbReference>
<evidence type="ECO:0000259" key="2">
    <source>
        <dbReference type="PROSITE" id="PS50195"/>
    </source>
</evidence>
<proteinExistence type="predicted"/>
<dbReference type="InterPro" id="IPR001683">
    <property type="entry name" value="PX_dom"/>
</dbReference>
<dbReference type="PROSITE" id="PS50195">
    <property type="entry name" value="PX"/>
    <property type="match status" value="1"/>
</dbReference>
<feature type="region of interest" description="Disordered" evidence="1">
    <location>
        <begin position="1"/>
        <end position="57"/>
    </location>
</feature>
<sequence length="298" mass="31983">MGCNQSKVNADIIESVTTSPSEYGKASSDLASTEIMDGNEKTSTSIPPAPVENLNGEKEADAITDEEPMEHSIAQSDAIEESVVIGGDNEPFAADEVYVAADEVSVAADEVSVAADEVPVAADEVSVAADGPIADQAPVDACECVTLEVDEAQVESAPIVEVNEELVVEPEVEVEEVHYPVVVKKSALTSVEAPVWTFVAHKVSFIVGVAFFNITGCNSDGDEVQLTKRYSEFKVLYDDIIKLMSSEDLPCMPRTSFLQSRNDKALLQERENTFVEMLNAMARHPDASQSASFQAFLA</sequence>
<keyword evidence="4" id="KW-1185">Reference proteome</keyword>
<evidence type="ECO:0000313" key="4">
    <source>
        <dbReference type="Proteomes" id="UP000054928"/>
    </source>
</evidence>
<dbReference type="EMBL" id="CCYD01001551">
    <property type="protein sequence ID" value="CEG45127.1"/>
    <property type="molecule type" value="Genomic_DNA"/>
</dbReference>
<dbReference type="AlphaFoldDB" id="A0A0P1AVW5"/>
<dbReference type="OrthoDB" id="10254720at2759"/>
<organism evidence="3 4">
    <name type="scientific">Plasmopara halstedii</name>
    <name type="common">Downy mildew of sunflower</name>
    <dbReference type="NCBI Taxonomy" id="4781"/>
    <lineage>
        <taxon>Eukaryota</taxon>
        <taxon>Sar</taxon>
        <taxon>Stramenopiles</taxon>
        <taxon>Oomycota</taxon>
        <taxon>Peronosporomycetes</taxon>
        <taxon>Peronosporales</taxon>
        <taxon>Peronosporaceae</taxon>
        <taxon>Plasmopara</taxon>
    </lineage>
</organism>
<name>A0A0P1AVW5_PLAHL</name>
<evidence type="ECO:0000256" key="1">
    <source>
        <dbReference type="SAM" id="MobiDB-lite"/>
    </source>
</evidence>
<dbReference type="Gene3D" id="3.30.1520.10">
    <property type="entry name" value="Phox-like domain"/>
    <property type="match status" value="1"/>
</dbReference>
<dbReference type="CDD" id="cd06093">
    <property type="entry name" value="PX_domain"/>
    <property type="match status" value="1"/>
</dbReference>
<dbReference type="GeneID" id="36396503"/>
<reference evidence="4" key="1">
    <citation type="submission" date="2014-09" db="EMBL/GenBank/DDBJ databases">
        <authorList>
            <person name="Sharma Rahul"/>
            <person name="Thines Marco"/>
        </authorList>
    </citation>
    <scope>NUCLEOTIDE SEQUENCE [LARGE SCALE GENOMIC DNA]</scope>
</reference>
<dbReference type="Pfam" id="PF00787">
    <property type="entry name" value="PX"/>
    <property type="match status" value="1"/>
</dbReference>
<accession>A0A0P1AVW5</accession>
<dbReference type="GO" id="GO:0035091">
    <property type="term" value="F:phosphatidylinositol binding"/>
    <property type="evidence" value="ECO:0007669"/>
    <property type="project" value="InterPro"/>
</dbReference>
<dbReference type="SUPFAM" id="SSF64268">
    <property type="entry name" value="PX domain"/>
    <property type="match status" value="1"/>
</dbReference>
<dbReference type="OMA" id="CGKASMD"/>
<feature type="domain" description="PX" evidence="2">
    <location>
        <begin position="157"/>
        <end position="298"/>
    </location>
</feature>